<dbReference type="Proteomes" id="UP000318528">
    <property type="component" value="Unassembled WGS sequence"/>
</dbReference>
<sequence>MAYNKGSAGSSGCILFFVLMFFVYEGIDYLIHRDEINAKELKEKSDFINYWKQSNINFFSKFKCNSSLNYNESKTIKIDKFYIFDTNQEYECNIKEFHQTQIHFKKLDLLNYKSEEIKNANVLIWVKKVPGEQVGSYGDGSRAIRLNAEINFINISENSIYKKINVPCVGEPLQEIYKKNHSPSKIFYFGSLPYERISEIIENEIEKK</sequence>
<keyword evidence="1" id="KW-0472">Membrane</keyword>
<protein>
    <recommendedName>
        <fullName evidence="4">GLPGLI family protein</fullName>
    </recommendedName>
</protein>
<keyword evidence="1" id="KW-1133">Transmembrane helix</keyword>
<evidence type="ECO:0008006" key="4">
    <source>
        <dbReference type="Google" id="ProtNLM"/>
    </source>
</evidence>
<keyword evidence="1" id="KW-0812">Transmembrane</keyword>
<proteinExistence type="predicted"/>
<name>A0ABY3CEN2_9FLAO</name>
<evidence type="ECO:0000256" key="1">
    <source>
        <dbReference type="SAM" id="Phobius"/>
    </source>
</evidence>
<dbReference type="EMBL" id="VJZN01000048">
    <property type="protein sequence ID" value="TRX01653.1"/>
    <property type="molecule type" value="Genomic_DNA"/>
</dbReference>
<reference evidence="2 3" key="1">
    <citation type="submission" date="2019-07" db="EMBL/GenBank/DDBJ databases">
        <title>Novel species of Flavobacterium.</title>
        <authorList>
            <person name="Liu Q."/>
            <person name="Xin Y.-H."/>
        </authorList>
    </citation>
    <scope>NUCLEOTIDE SEQUENCE [LARGE SCALE GENOMIC DNA]</scope>
    <source>
        <strain evidence="2 3">GSP39</strain>
    </source>
</reference>
<comment type="caution">
    <text evidence="2">The sequence shown here is derived from an EMBL/GenBank/DDBJ whole genome shotgun (WGS) entry which is preliminary data.</text>
</comment>
<organism evidence="2 3">
    <name type="scientific">Flavobacterium gawalongense</name>
    <dbReference type="NCBI Taxonomy" id="2594432"/>
    <lineage>
        <taxon>Bacteria</taxon>
        <taxon>Pseudomonadati</taxon>
        <taxon>Bacteroidota</taxon>
        <taxon>Flavobacteriia</taxon>
        <taxon>Flavobacteriales</taxon>
        <taxon>Flavobacteriaceae</taxon>
        <taxon>Flavobacterium</taxon>
    </lineage>
</organism>
<dbReference type="RefSeq" id="WP_144070561.1">
    <property type="nucleotide sequence ID" value="NZ_VJZN01000048.1"/>
</dbReference>
<evidence type="ECO:0000313" key="3">
    <source>
        <dbReference type="Proteomes" id="UP000318528"/>
    </source>
</evidence>
<feature type="transmembrane region" description="Helical" evidence="1">
    <location>
        <begin position="6"/>
        <end position="24"/>
    </location>
</feature>
<gene>
    <name evidence="2" type="ORF">FNW12_16905</name>
</gene>
<accession>A0ABY3CEN2</accession>
<evidence type="ECO:0000313" key="2">
    <source>
        <dbReference type="EMBL" id="TRX01653.1"/>
    </source>
</evidence>
<keyword evidence="3" id="KW-1185">Reference proteome</keyword>